<dbReference type="Gene3D" id="3.40.50.1820">
    <property type="entry name" value="alpha/beta hydrolase"/>
    <property type="match status" value="1"/>
</dbReference>
<reference evidence="3 4" key="1">
    <citation type="journal article" date="2013" name="Genome Announc.">
        <title>Genome Sequence of the Polycyclic Aromatic Hydrocarbon-Degrading Bacterium Strain Marinobacter nanhaiticus D15-8WT.</title>
        <authorList>
            <person name="Cui Z."/>
            <person name="Gao W."/>
            <person name="Li Q."/>
            <person name="Xu G."/>
            <person name="Zheng L."/>
        </authorList>
    </citation>
    <scope>NUCLEOTIDE SEQUENCE [LARGE SCALE GENOMIC DNA]</scope>
    <source>
        <strain evidence="3 4">D15-8W</strain>
    </source>
</reference>
<dbReference type="eggNOG" id="COG0596">
    <property type="taxonomic scope" value="Bacteria"/>
</dbReference>
<proteinExistence type="predicted"/>
<comment type="caution">
    <text evidence="3">The sequence shown here is derived from an EMBL/GenBank/DDBJ whole genome shotgun (WGS) entry which is preliminary data.</text>
</comment>
<dbReference type="PRINTS" id="PR00111">
    <property type="entry name" value="ABHYDROLASE"/>
</dbReference>
<dbReference type="InterPro" id="IPR029058">
    <property type="entry name" value="AB_hydrolase_fold"/>
</dbReference>
<dbReference type="PATRIC" id="fig|626887.3.peg.978"/>
<evidence type="ECO:0000259" key="2">
    <source>
        <dbReference type="Pfam" id="PF00561"/>
    </source>
</evidence>
<dbReference type="Proteomes" id="UP000013165">
    <property type="component" value="Unassembled WGS sequence"/>
</dbReference>
<dbReference type="GO" id="GO:0016787">
    <property type="term" value="F:hydrolase activity"/>
    <property type="evidence" value="ECO:0007669"/>
    <property type="project" value="UniProtKB-KW"/>
</dbReference>
<dbReference type="InterPro" id="IPR000073">
    <property type="entry name" value="AB_hydrolase_1"/>
</dbReference>
<protein>
    <submittedName>
        <fullName evidence="3">Alpha/beta fold hydrolase</fullName>
    </submittedName>
</protein>
<name>N6X0U8_9GAMM</name>
<dbReference type="EMBL" id="APLQ01000011">
    <property type="protein sequence ID" value="ENO14673.1"/>
    <property type="molecule type" value="Genomic_DNA"/>
</dbReference>
<dbReference type="STRING" id="626887.J057_04961"/>
<evidence type="ECO:0000313" key="4">
    <source>
        <dbReference type="Proteomes" id="UP000013165"/>
    </source>
</evidence>
<feature type="domain" description="AB hydrolase-1" evidence="2">
    <location>
        <begin position="15"/>
        <end position="242"/>
    </location>
</feature>
<dbReference type="RefSeq" id="WP_004578970.1">
    <property type="nucleotide sequence ID" value="NZ_AP028878.1"/>
</dbReference>
<evidence type="ECO:0000256" key="1">
    <source>
        <dbReference type="ARBA" id="ARBA00022801"/>
    </source>
</evidence>
<dbReference type="PANTHER" id="PTHR46118">
    <property type="entry name" value="PROTEIN ABHD11"/>
    <property type="match status" value="1"/>
</dbReference>
<dbReference type="AlphaFoldDB" id="N6X0U8"/>
<organism evidence="3 4">
    <name type="scientific">Marinobacter nanhaiticus D15-8W</name>
    <dbReference type="NCBI Taxonomy" id="626887"/>
    <lineage>
        <taxon>Bacteria</taxon>
        <taxon>Pseudomonadati</taxon>
        <taxon>Pseudomonadota</taxon>
        <taxon>Gammaproteobacteria</taxon>
        <taxon>Pseudomonadales</taxon>
        <taxon>Marinobacteraceae</taxon>
        <taxon>Marinobacter</taxon>
    </lineage>
</organism>
<dbReference type="PANTHER" id="PTHR46118:SF4">
    <property type="entry name" value="PROTEIN ABHD11"/>
    <property type="match status" value="1"/>
</dbReference>
<evidence type="ECO:0000313" key="3">
    <source>
        <dbReference type="EMBL" id="ENO14673.1"/>
    </source>
</evidence>
<dbReference type="Pfam" id="PF00561">
    <property type="entry name" value="Abhydrolase_1"/>
    <property type="match status" value="1"/>
</dbReference>
<dbReference type="SUPFAM" id="SSF53474">
    <property type="entry name" value="alpha/beta-Hydrolases"/>
    <property type="match status" value="1"/>
</dbReference>
<dbReference type="OrthoDB" id="9808398at2"/>
<sequence>MSLDLHHRVVGEGDPLILLHGLFGSLENLGGVTQRLSDTWQVHALDLRNHGRSPHVEDMGYPAMADDVLRYLDSQGIDQAAVLGHSMGGKTAMELALAHPDRVGRLIVADISPVPYPPHHDAIIDGLTGLNLASVKSRGDADKWLAKYVETPAVRQFLLKNLVRTDEGGFGWRINLEAIERDYPQIAEGPTAQGPYEGPTLFLKGGESNYIQDSHRDTVARLFPHAVLRIIPGTGHWLHAEKADLFAKLCRRFLDGEFD</sequence>
<keyword evidence="4" id="KW-1185">Reference proteome</keyword>
<keyword evidence="1 3" id="KW-0378">Hydrolase</keyword>
<dbReference type="HOGENOM" id="CLU_020336_53_1_6"/>
<gene>
    <name evidence="3" type="ORF">J057_04961</name>
</gene>
<accession>N6X0U8</accession>